<evidence type="ECO:0000313" key="4">
    <source>
        <dbReference type="EMBL" id="OKL64423.1"/>
    </source>
</evidence>
<evidence type="ECO:0000259" key="3">
    <source>
        <dbReference type="SMART" id="SM00829"/>
    </source>
</evidence>
<dbReference type="InterPro" id="IPR047122">
    <property type="entry name" value="Trans-enoyl_RdTase-like"/>
</dbReference>
<dbReference type="OrthoDB" id="48317at2759"/>
<keyword evidence="5" id="KW-1185">Reference proteome</keyword>
<dbReference type="InterPro" id="IPR013154">
    <property type="entry name" value="ADH-like_N"/>
</dbReference>
<dbReference type="GO" id="GO:0016651">
    <property type="term" value="F:oxidoreductase activity, acting on NAD(P)H"/>
    <property type="evidence" value="ECO:0007669"/>
    <property type="project" value="InterPro"/>
</dbReference>
<dbReference type="PANTHER" id="PTHR45348">
    <property type="entry name" value="HYPOTHETICAL OXIDOREDUCTASE (EUROFUNG)"/>
    <property type="match status" value="1"/>
</dbReference>
<keyword evidence="2" id="KW-0560">Oxidoreductase</keyword>
<dbReference type="Pfam" id="PF08240">
    <property type="entry name" value="ADH_N"/>
    <property type="match status" value="1"/>
</dbReference>
<dbReference type="SMART" id="SM00829">
    <property type="entry name" value="PKS_ER"/>
    <property type="match status" value="1"/>
</dbReference>
<organism evidence="4 5">
    <name type="scientific">Talaromyces atroroseus</name>
    <dbReference type="NCBI Taxonomy" id="1441469"/>
    <lineage>
        <taxon>Eukaryota</taxon>
        <taxon>Fungi</taxon>
        <taxon>Dikarya</taxon>
        <taxon>Ascomycota</taxon>
        <taxon>Pezizomycotina</taxon>
        <taxon>Eurotiomycetes</taxon>
        <taxon>Eurotiomycetidae</taxon>
        <taxon>Eurotiales</taxon>
        <taxon>Trichocomaceae</taxon>
        <taxon>Talaromyces</taxon>
        <taxon>Talaromyces sect. Trachyspermi</taxon>
    </lineage>
</organism>
<dbReference type="InterPro" id="IPR011032">
    <property type="entry name" value="GroES-like_sf"/>
</dbReference>
<dbReference type="Gene3D" id="3.90.180.10">
    <property type="entry name" value="Medium-chain alcohol dehydrogenases, catalytic domain"/>
    <property type="match status" value="1"/>
</dbReference>
<reference evidence="4 5" key="1">
    <citation type="submission" date="2015-06" db="EMBL/GenBank/DDBJ databases">
        <title>Talaromyces atroroseus IBT 11181 draft genome.</title>
        <authorList>
            <person name="Rasmussen K.B."/>
            <person name="Rasmussen S."/>
            <person name="Petersen B."/>
            <person name="Sicheritz-Ponten T."/>
            <person name="Mortensen U.H."/>
            <person name="Thrane U."/>
        </authorList>
    </citation>
    <scope>NUCLEOTIDE SEQUENCE [LARGE SCALE GENOMIC DNA]</scope>
    <source>
        <strain evidence="4 5">IBT 11181</strain>
    </source>
</reference>
<name>A0A225AXR8_TALAT</name>
<dbReference type="InterPro" id="IPR036291">
    <property type="entry name" value="NAD(P)-bd_dom_sf"/>
</dbReference>
<dbReference type="EMBL" id="LFMY01000001">
    <property type="protein sequence ID" value="OKL64423.1"/>
    <property type="molecule type" value="Genomic_DNA"/>
</dbReference>
<dbReference type="Pfam" id="PF00107">
    <property type="entry name" value="ADH_zinc_N"/>
    <property type="match status" value="1"/>
</dbReference>
<feature type="domain" description="Enoyl reductase (ER)" evidence="3">
    <location>
        <begin position="16"/>
        <end position="341"/>
    </location>
</feature>
<dbReference type="STRING" id="1441469.A0A225AXR8"/>
<proteinExistence type="inferred from homology"/>
<dbReference type="Proteomes" id="UP000214365">
    <property type="component" value="Unassembled WGS sequence"/>
</dbReference>
<dbReference type="AlphaFoldDB" id="A0A225AXR8"/>
<dbReference type="PANTHER" id="PTHR45348:SF2">
    <property type="entry name" value="ZINC-TYPE ALCOHOL DEHYDROGENASE-LIKE PROTEIN C2E1P3.01"/>
    <property type="match status" value="1"/>
</dbReference>
<evidence type="ECO:0000313" key="5">
    <source>
        <dbReference type="Proteomes" id="UP000214365"/>
    </source>
</evidence>
<dbReference type="RefSeq" id="XP_020124544.1">
    <property type="nucleotide sequence ID" value="XM_020260711.1"/>
</dbReference>
<comment type="similarity">
    <text evidence="1">Belongs to the zinc-containing alcohol dehydrogenase family.</text>
</comment>
<evidence type="ECO:0000256" key="1">
    <source>
        <dbReference type="ARBA" id="ARBA00008072"/>
    </source>
</evidence>
<sequence length="348" mass="37443">MTTQKAVVITSPKQEGLVNNRPIPVLRDDYILVKTVAVALNPTDWKHIAFLAPQGVLVGCDYAGIVEEVGKNVKKPFKKGDRVCGFVHGANAVQPEDGAFAEYIVAKGDIQMHIPSNLSFQEAATLGVGITTVGQALYQSLKLALPTEPIKKPVPILIYGGSTATGTLAIQFAKLSGYTVLTTCSPHNFDLVRSLGADAVFDYKDPNSAKEIRTYTKNDLKLVLDTISLDSSAQYCDNAISTEGGEYSALLTVKIERANVNDRLTLAYTAMGEGFKFGDTTIPAKPEDKAHAEMFWAIAEQLLAAGKIKVHTPKVNPGGLKGVLEGMKLMKEDKVSGEKLVYNVGDTL</sequence>
<protein>
    <submittedName>
        <fullName evidence="4">Protein TOXD</fullName>
    </submittedName>
</protein>
<evidence type="ECO:0000256" key="2">
    <source>
        <dbReference type="ARBA" id="ARBA00023002"/>
    </source>
</evidence>
<comment type="caution">
    <text evidence="4">The sequence shown here is derived from an EMBL/GenBank/DDBJ whole genome shotgun (WGS) entry which is preliminary data.</text>
</comment>
<dbReference type="SUPFAM" id="SSF50129">
    <property type="entry name" value="GroES-like"/>
    <property type="match status" value="1"/>
</dbReference>
<dbReference type="SUPFAM" id="SSF51735">
    <property type="entry name" value="NAD(P)-binding Rossmann-fold domains"/>
    <property type="match status" value="1"/>
</dbReference>
<dbReference type="InterPro" id="IPR013149">
    <property type="entry name" value="ADH-like_C"/>
</dbReference>
<dbReference type="GeneID" id="31000614"/>
<gene>
    <name evidence="4" type="ORF">UA08_00859</name>
</gene>
<dbReference type="CDD" id="cd08249">
    <property type="entry name" value="enoyl_reductase_like"/>
    <property type="match status" value="1"/>
</dbReference>
<dbReference type="Gene3D" id="3.40.50.720">
    <property type="entry name" value="NAD(P)-binding Rossmann-like Domain"/>
    <property type="match status" value="1"/>
</dbReference>
<dbReference type="InterPro" id="IPR020843">
    <property type="entry name" value="ER"/>
</dbReference>
<accession>A0A225AXR8</accession>